<dbReference type="EMBL" id="FNAB01000016">
    <property type="protein sequence ID" value="SDE39047.1"/>
    <property type="molecule type" value="Genomic_DNA"/>
</dbReference>
<dbReference type="PANTHER" id="PTHR11614">
    <property type="entry name" value="PHOSPHOLIPASE-RELATED"/>
    <property type="match status" value="1"/>
</dbReference>
<dbReference type="InterPro" id="IPR029058">
    <property type="entry name" value="AB_hydrolase_fold"/>
</dbReference>
<dbReference type="RefSeq" id="WP_072846027.1">
    <property type="nucleotide sequence ID" value="NZ_FNAB01000016.1"/>
</dbReference>
<organism evidence="2 3">
    <name type="scientific">Rhodococcus tukisamuensis</name>
    <dbReference type="NCBI Taxonomy" id="168276"/>
    <lineage>
        <taxon>Bacteria</taxon>
        <taxon>Bacillati</taxon>
        <taxon>Actinomycetota</taxon>
        <taxon>Actinomycetes</taxon>
        <taxon>Mycobacteriales</taxon>
        <taxon>Nocardiaceae</taxon>
        <taxon>Rhodococcus</taxon>
    </lineage>
</organism>
<dbReference type="SUPFAM" id="SSF53474">
    <property type="entry name" value="alpha/beta-Hydrolases"/>
    <property type="match status" value="1"/>
</dbReference>
<sequence length="207" mass="21797">MPFFAGASGQVHYRHWPCADPVAGLVFLHGRGQHSGHYHRFARALGAEHVEVWALDHVGHGLSEGDLGDAGPLRELGDNALLLAELAAADRPGLPLSVMGHSLGAAAAVAALASAPDAFEAVVLCGLPRSVAAEPELLAAVHAPILAVHGVDDRLAPVDPVREWAGRLPAVVLREYPDAGHDLLHEPVAPEVTADVTEFLWRATVHE</sequence>
<gene>
    <name evidence="2" type="ORF">SAMN05444580_11628</name>
</gene>
<keyword evidence="3" id="KW-1185">Reference proteome</keyword>
<keyword evidence="2" id="KW-0378">Hydrolase</keyword>
<name>A0A1G7CI86_9NOCA</name>
<keyword evidence="2" id="KW-0031">Aminopeptidase</keyword>
<dbReference type="InterPro" id="IPR051044">
    <property type="entry name" value="MAG_DAG_Lipase"/>
</dbReference>
<dbReference type="GO" id="GO:0004177">
    <property type="term" value="F:aminopeptidase activity"/>
    <property type="evidence" value="ECO:0007669"/>
    <property type="project" value="UniProtKB-KW"/>
</dbReference>
<proteinExistence type="predicted"/>
<reference evidence="2 3" key="1">
    <citation type="submission" date="2016-10" db="EMBL/GenBank/DDBJ databases">
        <authorList>
            <person name="de Groot N.N."/>
        </authorList>
    </citation>
    <scope>NUCLEOTIDE SEQUENCE [LARGE SCALE GENOMIC DNA]</scope>
    <source>
        <strain evidence="2 3">JCM 11308</strain>
    </source>
</reference>
<feature type="domain" description="Serine aminopeptidase S33" evidence="1">
    <location>
        <begin position="21"/>
        <end position="126"/>
    </location>
</feature>
<dbReference type="InterPro" id="IPR022742">
    <property type="entry name" value="Hydrolase_4"/>
</dbReference>
<dbReference type="Gene3D" id="3.40.50.1820">
    <property type="entry name" value="alpha/beta hydrolase"/>
    <property type="match status" value="2"/>
</dbReference>
<accession>A0A1G7CI86</accession>
<dbReference type="Pfam" id="PF12146">
    <property type="entry name" value="Hydrolase_4"/>
    <property type="match status" value="1"/>
</dbReference>
<dbReference type="AlphaFoldDB" id="A0A1G7CI86"/>
<dbReference type="Proteomes" id="UP000199417">
    <property type="component" value="Unassembled WGS sequence"/>
</dbReference>
<keyword evidence="2" id="KW-0645">Protease</keyword>
<evidence type="ECO:0000313" key="3">
    <source>
        <dbReference type="Proteomes" id="UP000199417"/>
    </source>
</evidence>
<evidence type="ECO:0000259" key="1">
    <source>
        <dbReference type="Pfam" id="PF12146"/>
    </source>
</evidence>
<evidence type="ECO:0000313" key="2">
    <source>
        <dbReference type="EMBL" id="SDE39047.1"/>
    </source>
</evidence>
<protein>
    <submittedName>
        <fullName evidence="2">Serine aminopeptidase, S33</fullName>
    </submittedName>
</protein>
<dbReference type="STRING" id="168276.SAMN05444580_11628"/>